<dbReference type="PANTHER" id="PTHR28554:SF1">
    <property type="entry name" value="LARGE RIBOSOMAL SUBUNIT PROTEIN ML45"/>
    <property type="match status" value="1"/>
</dbReference>
<feature type="domain" description="Tim44-like" evidence="9">
    <location>
        <begin position="37"/>
        <end position="189"/>
    </location>
</feature>
<dbReference type="GO" id="GO:0005840">
    <property type="term" value="C:ribosome"/>
    <property type="evidence" value="ECO:0007669"/>
    <property type="project" value="UniProtKB-KW"/>
</dbReference>
<evidence type="ECO:0000313" key="10">
    <source>
        <dbReference type="EMBL" id="ABR17018.1"/>
    </source>
</evidence>
<evidence type="ECO:0000256" key="2">
    <source>
        <dbReference type="ARBA" id="ARBA00022946"/>
    </source>
</evidence>
<organism evidence="10">
    <name type="scientific">Picea sitchensis</name>
    <name type="common">Sitka spruce</name>
    <name type="synonym">Pinus sitchensis</name>
    <dbReference type="NCBI Taxonomy" id="3332"/>
    <lineage>
        <taxon>Eukaryota</taxon>
        <taxon>Viridiplantae</taxon>
        <taxon>Streptophyta</taxon>
        <taxon>Embryophyta</taxon>
        <taxon>Tracheophyta</taxon>
        <taxon>Spermatophyta</taxon>
        <taxon>Pinopsida</taxon>
        <taxon>Pinidae</taxon>
        <taxon>Conifers I</taxon>
        <taxon>Pinales</taxon>
        <taxon>Pinaceae</taxon>
        <taxon>Picea</taxon>
    </lineage>
</organism>
<evidence type="ECO:0000256" key="5">
    <source>
        <dbReference type="ARBA" id="ARBA00023274"/>
    </source>
</evidence>
<keyword evidence="5" id="KW-0687">Ribonucleoprotein</keyword>
<evidence type="ECO:0000256" key="4">
    <source>
        <dbReference type="ARBA" id="ARBA00023128"/>
    </source>
</evidence>
<dbReference type="Gene3D" id="3.10.450.240">
    <property type="match status" value="1"/>
</dbReference>
<protein>
    <recommendedName>
        <fullName evidence="7">Large ribosomal subunit protein mL45</fullName>
    </recommendedName>
    <alternativeName>
        <fullName evidence="8">39S ribosomal protein L45, mitochondrial</fullName>
    </alternativeName>
</protein>
<reference evidence="10" key="1">
    <citation type="submission" date="2007-06" db="EMBL/GenBank/DDBJ databases">
        <title>Full length cDNA sequences from Sitka Spruce (Picea sitchensis).</title>
        <authorList>
            <person name="Ralph S.G."/>
            <person name="Chun H.E."/>
            <person name="Liao N."/>
            <person name="Ali J."/>
            <person name="Reid K."/>
            <person name="Kolosova N."/>
            <person name="Cooper N."/>
            <person name="Cullis C."/>
            <person name="Jancsik S."/>
            <person name="Moore R."/>
            <person name="Mayo M."/>
            <person name="Wagner S."/>
            <person name="Holt R.A."/>
            <person name="Jones S.J.M."/>
            <person name="Marra M.A."/>
            <person name="Ritland C.E."/>
            <person name="Ritland K."/>
            <person name="Bohlmann J."/>
        </authorList>
    </citation>
    <scope>NUCLEOTIDE SEQUENCE</scope>
    <source>
        <tissue evidence="10">Green portion of the leader tissue</tissue>
    </source>
</reference>
<dbReference type="GO" id="GO:1990904">
    <property type="term" value="C:ribonucleoprotein complex"/>
    <property type="evidence" value="ECO:0007669"/>
    <property type="project" value="UniProtKB-KW"/>
</dbReference>
<keyword evidence="4" id="KW-0496">Mitochondrion</keyword>
<dbReference type="SUPFAM" id="SSF54427">
    <property type="entry name" value="NTF2-like"/>
    <property type="match status" value="1"/>
</dbReference>
<name>B8LMY8_PICSI</name>
<evidence type="ECO:0000256" key="7">
    <source>
        <dbReference type="ARBA" id="ARBA00039448"/>
    </source>
</evidence>
<evidence type="ECO:0000256" key="3">
    <source>
        <dbReference type="ARBA" id="ARBA00022980"/>
    </source>
</evidence>
<dbReference type="PANTHER" id="PTHR28554">
    <property type="entry name" value="39S RIBOSOMAL PROTEIN L45, MITOCHONDRIAL"/>
    <property type="match status" value="1"/>
</dbReference>
<dbReference type="OMA" id="YKEINAY"/>
<accession>B8LMY8</accession>
<dbReference type="EMBL" id="EF677172">
    <property type="protein sequence ID" value="ABR17018.1"/>
    <property type="molecule type" value="mRNA"/>
</dbReference>
<keyword evidence="2" id="KW-0809">Transit peptide</keyword>
<evidence type="ECO:0000256" key="8">
    <source>
        <dbReference type="ARBA" id="ARBA00043031"/>
    </source>
</evidence>
<dbReference type="SMART" id="SM00978">
    <property type="entry name" value="Tim44"/>
    <property type="match status" value="1"/>
</dbReference>
<evidence type="ECO:0000259" key="9">
    <source>
        <dbReference type="SMART" id="SM00978"/>
    </source>
</evidence>
<sequence length="190" mass="22749">MILEPYKRLEPISFLKRLFTRRGWKRSKEDLISEFKTAYAIAKLRKLTKYSKPKFYEEAIQLYKEINSHLAQGDRTSLRQLVTENMYTIFKREIKQRETTWSRVHWEMIEPTVRIRTLRARMIAVDKNNLDNAFVQITLEILTNQKFAAYDLKGILITEDSKVLVEDIWVFERSLFQPGARWRLCGRISL</sequence>
<dbReference type="GO" id="GO:0005739">
    <property type="term" value="C:mitochondrion"/>
    <property type="evidence" value="ECO:0007669"/>
    <property type="project" value="UniProtKB-SubCell"/>
</dbReference>
<dbReference type="InterPro" id="IPR032710">
    <property type="entry name" value="NTF2-like_dom_sf"/>
</dbReference>
<dbReference type="Pfam" id="PF04280">
    <property type="entry name" value="Tim44"/>
    <property type="match status" value="1"/>
</dbReference>
<keyword evidence="3" id="KW-0689">Ribosomal protein</keyword>
<evidence type="ECO:0000256" key="6">
    <source>
        <dbReference type="ARBA" id="ARBA00038073"/>
    </source>
</evidence>
<proteinExistence type="evidence at transcript level"/>
<comment type="similarity">
    <text evidence="6">Belongs to the mitochondrion-specific ribosomal protein mL45 family.</text>
</comment>
<dbReference type="InterPro" id="IPR051975">
    <property type="entry name" value="mtLSU_mL45"/>
</dbReference>
<evidence type="ECO:0000256" key="1">
    <source>
        <dbReference type="ARBA" id="ARBA00004173"/>
    </source>
</evidence>
<dbReference type="InterPro" id="IPR007379">
    <property type="entry name" value="Tim44-like_dom"/>
</dbReference>
<dbReference type="AlphaFoldDB" id="B8LMY8"/>
<comment type="subcellular location">
    <subcellularLocation>
        <location evidence="1">Mitochondrion</location>
    </subcellularLocation>
</comment>